<gene>
    <name evidence="3" type="ORF">PG915_03345</name>
</gene>
<dbReference type="GO" id="GO:0042742">
    <property type="term" value="P:defense response to bacterium"/>
    <property type="evidence" value="ECO:0007669"/>
    <property type="project" value="UniProtKB-KW"/>
</dbReference>
<dbReference type="EMBL" id="CP115920">
    <property type="protein sequence ID" value="XCD16609.1"/>
    <property type="molecule type" value="Genomic_DNA"/>
</dbReference>
<name>A0AAU8BIZ0_9VIBR</name>
<keyword evidence="1" id="KW-0929">Antimicrobial</keyword>
<evidence type="ECO:0000313" key="3">
    <source>
        <dbReference type="EMBL" id="XCD16609.1"/>
    </source>
</evidence>
<dbReference type="InterPro" id="IPR023347">
    <property type="entry name" value="Lysozyme_dom_sf"/>
</dbReference>
<evidence type="ECO:0000256" key="1">
    <source>
        <dbReference type="ARBA" id="ARBA00022529"/>
    </source>
</evidence>
<dbReference type="GO" id="GO:0031640">
    <property type="term" value="P:killing of cells of another organism"/>
    <property type="evidence" value="ECO:0007669"/>
    <property type="project" value="UniProtKB-KW"/>
</dbReference>
<organism evidence="3">
    <name type="scientific">Vibrio chaetopteri</name>
    <dbReference type="NCBI Taxonomy" id="3016528"/>
    <lineage>
        <taxon>Bacteria</taxon>
        <taxon>Pseudomonadati</taxon>
        <taxon>Pseudomonadota</taxon>
        <taxon>Gammaproteobacteria</taxon>
        <taxon>Vibrionales</taxon>
        <taxon>Vibrionaceae</taxon>
        <taxon>Vibrio</taxon>
    </lineage>
</organism>
<reference evidence="3" key="1">
    <citation type="submission" date="2023-01" db="EMBL/GenBank/DDBJ databases">
        <title>Vibrio sp. CB1-14 genome sequencing.</title>
        <authorList>
            <person name="Otstavnykh N."/>
            <person name="Isaeva M."/>
            <person name="Meleshko D."/>
        </authorList>
    </citation>
    <scope>NUCLEOTIDE SEQUENCE</scope>
    <source>
        <strain evidence="3">CB1-14</strain>
    </source>
</reference>
<accession>A0AAU8BIZ0</accession>
<evidence type="ECO:0008006" key="4">
    <source>
        <dbReference type="Google" id="ProtNLM"/>
    </source>
</evidence>
<dbReference type="RefSeq" id="WP_353497864.1">
    <property type="nucleotide sequence ID" value="NZ_CP115920.1"/>
</dbReference>
<dbReference type="Gene3D" id="1.10.530.40">
    <property type="match status" value="1"/>
</dbReference>
<dbReference type="AlphaFoldDB" id="A0AAU8BIZ0"/>
<dbReference type="KEGG" id="vck:PG915_03345"/>
<keyword evidence="2" id="KW-0081">Bacteriolytic enzyme</keyword>
<dbReference type="GO" id="GO:0003796">
    <property type="term" value="F:lysozyme activity"/>
    <property type="evidence" value="ECO:0007669"/>
    <property type="project" value="InterPro"/>
</dbReference>
<evidence type="ECO:0000256" key="2">
    <source>
        <dbReference type="ARBA" id="ARBA00022638"/>
    </source>
</evidence>
<proteinExistence type="predicted"/>
<sequence>MSVKRPKVGTLTFDSEGTEQGRYHSRKLHVPSQYSGLTIGRGYDLKTKKAIKVQKDLVNAGLKVSEAFLLSKAAGLYGSQAKNFISSNSLAHFEISQDQQVKLFLISYLEEEAEAKRLCSKPDVTKKYGDGNWDKLDPRIKAVVIDLKFRGDYTGRTRKFLQQYIVQNDLSGFRKVIANEANWTEQRVPTDRFQRRISYLDLH</sequence>
<protein>
    <recommendedName>
        <fullName evidence="4">Pesticin C-terminal domain-containing protein</fullName>
    </recommendedName>
</protein>